<organism evidence="1 2">
    <name type="scientific">Enterococcus wangshanyuanii</name>
    <dbReference type="NCBI Taxonomy" id="2005703"/>
    <lineage>
        <taxon>Bacteria</taxon>
        <taxon>Bacillati</taxon>
        <taxon>Bacillota</taxon>
        <taxon>Bacilli</taxon>
        <taxon>Lactobacillales</taxon>
        <taxon>Enterococcaceae</taxon>
        <taxon>Enterococcus</taxon>
    </lineage>
</organism>
<name>A0ABQ1NEX9_9ENTE</name>
<accession>A0ABQ1NEX9</accession>
<dbReference type="RefSeq" id="WP_088271421.1">
    <property type="nucleotide sequence ID" value="NZ_BMKI01000001.1"/>
</dbReference>
<dbReference type="InterPro" id="IPR024410">
    <property type="entry name" value="Phage_TAC_12"/>
</dbReference>
<dbReference type="Proteomes" id="UP000630615">
    <property type="component" value="Unassembled WGS sequence"/>
</dbReference>
<evidence type="ECO:0000313" key="2">
    <source>
        <dbReference type="Proteomes" id="UP000630615"/>
    </source>
</evidence>
<reference evidence="2" key="1">
    <citation type="journal article" date="2019" name="Int. J. Syst. Evol. Microbiol.">
        <title>The Global Catalogue of Microorganisms (GCM) 10K type strain sequencing project: providing services to taxonomists for standard genome sequencing and annotation.</title>
        <authorList>
            <consortium name="The Broad Institute Genomics Platform"/>
            <consortium name="The Broad Institute Genome Sequencing Center for Infectious Disease"/>
            <person name="Wu L."/>
            <person name="Ma J."/>
        </authorList>
    </citation>
    <scope>NUCLEOTIDE SEQUENCE [LARGE SCALE GENOMIC DNA]</scope>
    <source>
        <strain evidence="2">CGMCC 1.15942</strain>
    </source>
</reference>
<sequence>MQIEINKKKYNCKFGIKFVRELDKKFSVKKEGVEFGFSLSTKLPELAGGNAATLSDFLYTATITESPRPSQDEIDDYIDNVENIEAVFDEVLKELEESNAGKLAVRTLKQNLAEQISLETEAEGN</sequence>
<protein>
    <recommendedName>
        <fullName evidence="3">Phage protein</fullName>
    </recommendedName>
</protein>
<keyword evidence="2" id="KW-1185">Reference proteome</keyword>
<evidence type="ECO:0008006" key="3">
    <source>
        <dbReference type="Google" id="ProtNLM"/>
    </source>
</evidence>
<evidence type="ECO:0000313" key="1">
    <source>
        <dbReference type="EMBL" id="GGC74995.1"/>
    </source>
</evidence>
<comment type="caution">
    <text evidence="1">The sequence shown here is derived from an EMBL/GenBank/DDBJ whole genome shotgun (WGS) entry which is preliminary data.</text>
</comment>
<dbReference type="EMBL" id="BMKI01000001">
    <property type="protein sequence ID" value="GGC74995.1"/>
    <property type="molecule type" value="Genomic_DNA"/>
</dbReference>
<proteinExistence type="predicted"/>
<dbReference type="Pfam" id="PF12363">
    <property type="entry name" value="Phage_TAC_12"/>
    <property type="match status" value="1"/>
</dbReference>
<gene>
    <name evidence="1" type="ORF">GCM10011573_00660</name>
</gene>